<name>A0A979GQF0_CHIPD</name>
<dbReference type="EMBL" id="CP001699">
    <property type="protein sequence ID" value="ACU57546.1"/>
    <property type="molecule type" value="Genomic_DNA"/>
</dbReference>
<evidence type="ECO:0000313" key="1">
    <source>
        <dbReference type="EMBL" id="ACU57546.1"/>
    </source>
</evidence>
<dbReference type="Proteomes" id="UP000002215">
    <property type="component" value="Chromosome"/>
</dbReference>
<reference evidence="2" key="1">
    <citation type="submission" date="2009-08" db="EMBL/GenBank/DDBJ databases">
        <title>The complete genome of Chitinophaga pinensis DSM 2588.</title>
        <authorList>
            <consortium name="US DOE Joint Genome Institute (JGI-PGF)"/>
            <person name="Lucas S."/>
            <person name="Copeland A."/>
            <person name="Lapidus A."/>
            <person name="Glavina del Rio T."/>
            <person name="Dalin E."/>
            <person name="Tice H."/>
            <person name="Bruce D."/>
            <person name="Goodwin L."/>
            <person name="Pitluck S."/>
            <person name="Kyrpides N."/>
            <person name="Mavromatis K."/>
            <person name="Ivanova N."/>
            <person name="Mikhailova N."/>
            <person name="Sims D."/>
            <person name="Meinche L."/>
            <person name="Brettin T."/>
            <person name="Detter J.C."/>
            <person name="Han C."/>
            <person name="Larimer F."/>
            <person name="Land M."/>
            <person name="Hauser L."/>
            <person name="Markowitz V."/>
            <person name="Cheng J.-F."/>
            <person name="Hugenholtz P."/>
            <person name="Woyke T."/>
            <person name="Wu D."/>
            <person name="Spring S."/>
            <person name="Klenk H.-P."/>
            <person name="Eisen J.A."/>
        </authorList>
    </citation>
    <scope>NUCLEOTIDE SEQUENCE [LARGE SCALE GENOMIC DNA]</scope>
    <source>
        <strain evidence="2">ATCC 43595 / DSM 2588 / LMG 13176 / NBRC 15968 / NCIMB 11800 / UQM 2034</strain>
    </source>
</reference>
<organism evidence="1 2">
    <name type="scientific">Chitinophaga pinensis (strain ATCC 43595 / DSM 2588 / LMG 13176 / NBRC 15968 / NCIMB 11800 / UQM 2034)</name>
    <dbReference type="NCBI Taxonomy" id="485918"/>
    <lineage>
        <taxon>Bacteria</taxon>
        <taxon>Pseudomonadati</taxon>
        <taxon>Bacteroidota</taxon>
        <taxon>Chitinophagia</taxon>
        <taxon>Chitinophagales</taxon>
        <taxon>Chitinophagaceae</taxon>
        <taxon>Chitinophaga</taxon>
    </lineage>
</organism>
<sequence length="110" mass="12478">MQSSNNSTIRSFTISEKKSIAMQWSQSNVKMQVFCDNHGITLSMLKNWRKQFSAPAKVPRWKHFIQVKPAKAVVPDVTLPFAEIIYLSGTRIIFHSAVNTDVIKGLLNTK</sequence>
<gene>
    <name evidence="1" type="ordered locus">Cpin_0039</name>
</gene>
<protein>
    <recommendedName>
        <fullName evidence="3">Transposase</fullName>
    </recommendedName>
</protein>
<evidence type="ECO:0008006" key="3">
    <source>
        <dbReference type="Google" id="ProtNLM"/>
    </source>
</evidence>
<accession>A0A979GQF0</accession>
<proteinExistence type="predicted"/>
<reference evidence="1 2" key="2">
    <citation type="journal article" date="2010" name="Stand. Genomic Sci.">
        <title>Complete genome sequence of Chitinophaga pinensis type strain (UQM 2034).</title>
        <authorList>
            <person name="Glavina Del Rio T."/>
            <person name="Abt B."/>
            <person name="Spring S."/>
            <person name="Lapidus A."/>
            <person name="Nolan M."/>
            <person name="Tice H."/>
            <person name="Copeland A."/>
            <person name="Cheng J.F."/>
            <person name="Chen F."/>
            <person name="Bruce D."/>
            <person name="Goodwin L."/>
            <person name="Pitluck S."/>
            <person name="Ivanova N."/>
            <person name="Mavromatis K."/>
            <person name="Mikhailova N."/>
            <person name="Pati A."/>
            <person name="Chen A."/>
            <person name="Palaniappan K."/>
            <person name="Land M."/>
            <person name="Hauser L."/>
            <person name="Chang Y.J."/>
            <person name="Jeffries C.D."/>
            <person name="Chain P."/>
            <person name="Saunders E."/>
            <person name="Detter J.C."/>
            <person name="Brettin T."/>
            <person name="Rohde M."/>
            <person name="Goker M."/>
            <person name="Bristow J."/>
            <person name="Eisen J.A."/>
            <person name="Markowitz V."/>
            <person name="Hugenholtz P."/>
            <person name="Kyrpides N.C."/>
            <person name="Klenk H.P."/>
            <person name="Lucas S."/>
        </authorList>
    </citation>
    <scope>NUCLEOTIDE SEQUENCE [LARGE SCALE GENOMIC DNA]</scope>
    <source>
        <strain evidence="2">ATCC 43595 / DSM 2588 / LMG 13176 / NBRC 15968 / NCIMB 11800 / UQM 2034</strain>
    </source>
</reference>
<evidence type="ECO:0000313" key="2">
    <source>
        <dbReference type="Proteomes" id="UP000002215"/>
    </source>
</evidence>
<dbReference type="NCBIfam" id="NF047593">
    <property type="entry name" value="IS66_ISAeme5_TnpA"/>
    <property type="match status" value="1"/>
</dbReference>
<dbReference type="AlphaFoldDB" id="A0A979GQF0"/>
<dbReference type="KEGG" id="cpi:Cpin_0039"/>